<evidence type="ECO:0000256" key="2">
    <source>
        <dbReference type="SAM" id="Coils"/>
    </source>
</evidence>
<comment type="caution">
    <text evidence="3">The sequence shown here is derived from an EMBL/GenBank/DDBJ whole genome shotgun (WGS) entry which is preliminary data.</text>
</comment>
<reference evidence="3" key="1">
    <citation type="submission" date="2021-01" db="EMBL/GenBank/DDBJ databases">
        <authorList>
            <consortium name="Genoscope - CEA"/>
            <person name="William W."/>
        </authorList>
    </citation>
    <scope>NUCLEOTIDE SEQUENCE</scope>
</reference>
<protein>
    <submittedName>
        <fullName evidence="3">Uncharacterized protein</fullName>
    </submittedName>
</protein>
<accession>A0A8S1MSA2</accession>
<feature type="repeat" description="TPR" evidence="1">
    <location>
        <begin position="112"/>
        <end position="145"/>
    </location>
</feature>
<organism evidence="3 4">
    <name type="scientific">Paramecium primaurelia</name>
    <dbReference type="NCBI Taxonomy" id="5886"/>
    <lineage>
        <taxon>Eukaryota</taxon>
        <taxon>Sar</taxon>
        <taxon>Alveolata</taxon>
        <taxon>Ciliophora</taxon>
        <taxon>Intramacronucleata</taxon>
        <taxon>Oligohymenophorea</taxon>
        <taxon>Peniculida</taxon>
        <taxon>Parameciidae</taxon>
        <taxon>Paramecium</taxon>
    </lineage>
</organism>
<feature type="coiled-coil region" evidence="2">
    <location>
        <begin position="40"/>
        <end position="67"/>
    </location>
</feature>
<dbReference type="InterPro" id="IPR019734">
    <property type="entry name" value="TPR_rpt"/>
</dbReference>
<proteinExistence type="predicted"/>
<dbReference type="Proteomes" id="UP000688137">
    <property type="component" value="Unassembled WGS sequence"/>
</dbReference>
<sequence>MQHGKYRVALQFFGRFKNFLETNNLKDKEWVDVSRRIVYSNLQLRRYEDAEAQLEEIIRQFLRQKANYALVYSAYSDLLTHCLKYNLNKAILLGKALLSEMQRENVPLGYQKQFLYFLGTAYLLKENYTDAKSRLRECLASDPSNQLKGWAYNSLAVASWWHKFPSLREFVSDDEEETGPQQSDIPAENIDADFENVIPLFKKSIYYIEHSNNQIKTGLEWLLNEDLLPQDRTNLTKTQFKSLHVGKPLLNLSEFVLNKAPSKRAELQFWLKTTINFYEEQDPTNMDRSLLFLAWMCSTNKYFDRAESMYRIVLQMLENSDSYNKVLCMQLLGSMLKKMPNRSNEGEQLIIKAQQIAEELPYWSNRQVHVIIPDFEI</sequence>
<name>A0A8S1MSA2_PARPR</name>
<dbReference type="PROSITE" id="PS50005">
    <property type="entry name" value="TPR"/>
    <property type="match status" value="1"/>
</dbReference>
<evidence type="ECO:0000313" key="3">
    <source>
        <dbReference type="EMBL" id="CAD8082192.1"/>
    </source>
</evidence>
<evidence type="ECO:0000256" key="1">
    <source>
        <dbReference type="PROSITE-ProRule" id="PRU00339"/>
    </source>
</evidence>
<evidence type="ECO:0000313" key="4">
    <source>
        <dbReference type="Proteomes" id="UP000688137"/>
    </source>
</evidence>
<dbReference type="AlphaFoldDB" id="A0A8S1MSA2"/>
<keyword evidence="4" id="KW-1185">Reference proteome</keyword>
<keyword evidence="2" id="KW-0175">Coiled coil</keyword>
<dbReference type="OMA" id="HEFFRRT"/>
<keyword evidence="1" id="KW-0802">TPR repeat</keyword>
<gene>
    <name evidence="3" type="ORF">PPRIM_AZ9-3.1.T0670131</name>
</gene>
<dbReference type="EMBL" id="CAJJDM010000070">
    <property type="protein sequence ID" value="CAD8082192.1"/>
    <property type="molecule type" value="Genomic_DNA"/>
</dbReference>